<organism evidence="4 5">
    <name type="scientific">Chitinophaga cymbidii</name>
    <dbReference type="NCBI Taxonomy" id="1096750"/>
    <lineage>
        <taxon>Bacteria</taxon>
        <taxon>Pseudomonadati</taxon>
        <taxon>Bacteroidota</taxon>
        <taxon>Chitinophagia</taxon>
        <taxon>Chitinophagales</taxon>
        <taxon>Chitinophagaceae</taxon>
        <taxon>Chitinophaga</taxon>
    </lineage>
</organism>
<dbReference type="AlphaFoldDB" id="A0A512RK15"/>
<feature type="transmembrane region" description="Helical" evidence="1">
    <location>
        <begin position="721"/>
        <end position="741"/>
    </location>
</feature>
<evidence type="ECO:0000256" key="1">
    <source>
        <dbReference type="SAM" id="Phobius"/>
    </source>
</evidence>
<name>A0A512RK15_9BACT</name>
<dbReference type="SMART" id="SM00327">
    <property type="entry name" value="VWA"/>
    <property type="match status" value="1"/>
</dbReference>
<keyword evidence="1" id="KW-0472">Membrane</keyword>
<keyword evidence="5" id="KW-1185">Reference proteome</keyword>
<keyword evidence="2" id="KW-0732">Signal</keyword>
<evidence type="ECO:0000256" key="2">
    <source>
        <dbReference type="SAM" id="SignalP"/>
    </source>
</evidence>
<accession>A0A512RK15</accession>
<evidence type="ECO:0000259" key="3">
    <source>
        <dbReference type="PROSITE" id="PS50234"/>
    </source>
</evidence>
<protein>
    <recommendedName>
        <fullName evidence="3">VWFA domain-containing protein</fullName>
    </recommendedName>
</protein>
<comment type="caution">
    <text evidence="4">The sequence shown here is derived from an EMBL/GenBank/DDBJ whole genome shotgun (WGS) entry which is preliminary data.</text>
</comment>
<proteinExistence type="predicted"/>
<keyword evidence="1" id="KW-1133">Transmembrane helix</keyword>
<reference evidence="4 5" key="1">
    <citation type="submission" date="2019-07" db="EMBL/GenBank/DDBJ databases">
        <title>Whole genome shotgun sequence of Chitinophaga cymbidii NBRC 109752.</title>
        <authorList>
            <person name="Hosoyama A."/>
            <person name="Uohara A."/>
            <person name="Ohji S."/>
            <person name="Ichikawa N."/>
        </authorList>
    </citation>
    <scope>NUCLEOTIDE SEQUENCE [LARGE SCALE GENOMIC DNA]</scope>
    <source>
        <strain evidence="4 5">NBRC 109752</strain>
    </source>
</reference>
<dbReference type="InterPro" id="IPR002035">
    <property type="entry name" value="VWF_A"/>
</dbReference>
<dbReference type="InterPro" id="IPR013783">
    <property type="entry name" value="Ig-like_fold"/>
</dbReference>
<dbReference type="SUPFAM" id="SSF53300">
    <property type="entry name" value="vWA-like"/>
    <property type="match status" value="1"/>
</dbReference>
<feature type="signal peptide" evidence="2">
    <location>
        <begin position="1"/>
        <end position="22"/>
    </location>
</feature>
<sequence length="746" mass="80351">MKTKVKCLLFLFVLLAPLLTSAQALININADEPPYPFSLPFGVNIPAGTPKTIGVQGAAATVLWDYNDKPAGVPGYVETPRGFTVKGLTVELPADPGAPITNAETVKITGTPTATGTFSFTLVVTNEDASATRNRVIEVTISRDLQVVLVLDRSGSMGLSLSTMTRWEALKNAVGSFVNKYQALNRPADQISLTYFDTDVTPASACCNGFIPVNAGVQNTITTDLMANNPTGLTNLGKGIQVSQTKLSDANKGRSIVVFTDGEQNQNPKVSDDGQNIGGTPIPNTPGSPKMFTIGLHAPGNLNEMLQNLAGHTFATYNHSETGLDLDAAFDAVFASMLAGSSPQLIARTNTKITPGGGMQKLQEFTLNNRVDKLLLEFRFDRKFEINQLLHAIYQMRVLQDGVNVTFRAKPSYSGNYTNSLLLTYYFNSGESPLSPQGKWEVLMSDSIAKVSSVQLSSFADDHYFHMNRTLGNLRPKVQDKYPVTMQLDWLGHAIENATVEGVVIGPGGDIGNMLGTNPFTAKLSTAQDAGSPGQQKFDQLMANDSAFRNTLLNKSQNTFALNHTSNGKYEGTFDGLTVSGTYNLLIRVKAVDSAGGTIERIHAESFYTTFAGIDAAQSSISTTINNGILVMTIKPVTTYKGFLLGPGYGNAFSVSNPEIKIDSVQDNQDGSYVITFSGKIDANTTLSVAGQDIHTGRLEDAGKSGSIIDKITEWLKSLGLPAWSIWIILLIILLLIWLAARKKKK</sequence>
<dbReference type="InterPro" id="IPR036465">
    <property type="entry name" value="vWFA_dom_sf"/>
</dbReference>
<evidence type="ECO:0000313" key="4">
    <source>
        <dbReference type="EMBL" id="GEP96034.1"/>
    </source>
</evidence>
<keyword evidence="1" id="KW-0812">Transmembrane</keyword>
<dbReference type="Pfam" id="PF13519">
    <property type="entry name" value="VWA_2"/>
    <property type="match status" value="1"/>
</dbReference>
<dbReference type="EMBL" id="BKAU01000002">
    <property type="protein sequence ID" value="GEP96034.1"/>
    <property type="molecule type" value="Genomic_DNA"/>
</dbReference>
<evidence type="ECO:0000313" key="5">
    <source>
        <dbReference type="Proteomes" id="UP000321436"/>
    </source>
</evidence>
<dbReference type="Gene3D" id="2.60.40.10">
    <property type="entry name" value="Immunoglobulins"/>
    <property type="match status" value="1"/>
</dbReference>
<dbReference type="Proteomes" id="UP000321436">
    <property type="component" value="Unassembled WGS sequence"/>
</dbReference>
<dbReference type="PROSITE" id="PS50234">
    <property type="entry name" value="VWFA"/>
    <property type="match status" value="1"/>
</dbReference>
<feature type="domain" description="VWFA" evidence="3">
    <location>
        <begin position="146"/>
        <end position="337"/>
    </location>
</feature>
<gene>
    <name evidence="4" type="ORF">CCY01nite_22940</name>
</gene>
<dbReference type="Gene3D" id="3.40.50.410">
    <property type="entry name" value="von Willebrand factor, type A domain"/>
    <property type="match status" value="1"/>
</dbReference>
<feature type="chain" id="PRO_5021844787" description="VWFA domain-containing protein" evidence="2">
    <location>
        <begin position="23"/>
        <end position="746"/>
    </location>
</feature>
<dbReference type="RefSeq" id="WP_146861348.1">
    <property type="nucleotide sequence ID" value="NZ_BKAU01000002.1"/>
</dbReference>
<dbReference type="CDD" id="cd00198">
    <property type="entry name" value="vWFA"/>
    <property type="match status" value="1"/>
</dbReference>
<dbReference type="OrthoDB" id="6059150at2"/>